<evidence type="ECO:0000259" key="1">
    <source>
        <dbReference type="Pfam" id="PF06985"/>
    </source>
</evidence>
<dbReference type="EMBL" id="JAUTXT010000014">
    <property type="protein sequence ID" value="KAK3675593.1"/>
    <property type="molecule type" value="Genomic_DNA"/>
</dbReference>
<evidence type="ECO:0000313" key="2">
    <source>
        <dbReference type="EMBL" id="KAK3675593.1"/>
    </source>
</evidence>
<dbReference type="Pfam" id="PF06985">
    <property type="entry name" value="HET"/>
    <property type="match status" value="1"/>
</dbReference>
<dbReference type="InterPro" id="IPR010730">
    <property type="entry name" value="HET"/>
</dbReference>
<evidence type="ECO:0000313" key="3">
    <source>
        <dbReference type="Proteomes" id="UP001274830"/>
    </source>
</evidence>
<dbReference type="PANTHER" id="PTHR24148">
    <property type="entry name" value="ANKYRIN REPEAT DOMAIN-CONTAINING PROTEIN 39 HOMOLOG-RELATED"/>
    <property type="match status" value="1"/>
</dbReference>
<dbReference type="InterPro" id="IPR052895">
    <property type="entry name" value="HetReg/Transcr_Mod"/>
</dbReference>
<sequence>MAYAYEPLDLTKQTIRLLKILPRTHDEVISLLLEVVDLQGIQGGYDAISYEWGPESNQQLISVNGKDLMIRHNIWRFLQHCRDIEFAHQHHERLWIDAICIAQQNVQERNHQVMQMSEIFRGARQVIAWLGTASIETNVPPNAYECIYDLHHGRTMSMSGPKPSHEAEARWR</sequence>
<gene>
    <name evidence="2" type="ORF">LTR78_004677</name>
</gene>
<comment type="caution">
    <text evidence="2">The sequence shown here is derived from an EMBL/GenBank/DDBJ whole genome shotgun (WGS) entry which is preliminary data.</text>
</comment>
<proteinExistence type="predicted"/>
<reference evidence="2" key="1">
    <citation type="submission" date="2023-07" db="EMBL/GenBank/DDBJ databases">
        <title>Black Yeasts Isolated from many extreme environments.</title>
        <authorList>
            <person name="Coleine C."/>
            <person name="Stajich J.E."/>
            <person name="Selbmann L."/>
        </authorList>
    </citation>
    <scope>NUCLEOTIDE SEQUENCE</scope>
    <source>
        <strain evidence="2">CCFEE 5485</strain>
    </source>
</reference>
<organism evidence="2 3">
    <name type="scientific">Recurvomyces mirabilis</name>
    <dbReference type="NCBI Taxonomy" id="574656"/>
    <lineage>
        <taxon>Eukaryota</taxon>
        <taxon>Fungi</taxon>
        <taxon>Dikarya</taxon>
        <taxon>Ascomycota</taxon>
        <taxon>Pezizomycotina</taxon>
        <taxon>Dothideomycetes</taxon>
        <taxon>Dothideomycetidae</taxon>
        <taxon>Mycosphaerellales</taxon>
        <taxon>Teratosphaeriaceae</taxon>
        <taxon>Recurvomyces</taxon>
    </lineage>
</organism>
<dbReference type="PANTHER" id="PTHR24148:SF73">
    <property type="entry name" value="HET DOMAIN PROTEIN (AFU_ORTHOLOGUE AFUA_8G01020)"/>
    <property type="match status" value="1"/>
</dbReference>
<accession>A0AAE1C2K8</accession>
<dbReference type="AlphaFoldDB" id="A0AAE1C2K8"/>
<protein>
    <recommendedName>
        <fullName evidence="1">Heterokaryon incompatibility domain-containing protein</fullName>
    </recommendedName>
</protein>
<feature type="domain" description="Heterokaryon incompatibility" evidence="1">
    <location>
        <begin position="45"/>
        <end position="137"/>
    </location>
</feature>
<name>A0AAE1C2K8_9PEZI</name>
<dbReference type="Proteomes" id="UP001274830">
    <property type="component" value="Unassembled WGS sequence"/>
</dbReference>
<keyword evidence="3" id="KW-1185">Reference proteome</keyword>